<organism evidence="4 5">
    <name type="scientific">Pseudooceanicola atlanticus</name>
    <dbReference type="NCBI Taxonomy" id="1461694"/>
    <lineage>
        <taxon>Bacteria</taxon>
        <taxon>Pseudomonadati</taxon>
        <taxon>Pseudomonadota</taxon>
        <taxon>Alphaproteobacteria</taxon>
        <taxon>Rhodobacterales</taxon>
        <taxon>Paracoccaceae</taxon>
        <taxon>Pseudooceanicola</taxon>
    </lineage>
</organism>
<keyword evidence="2 4" id="KW-0808">Transferase</keyword>
<reference evidence="4 5" key="1">
    <citation type="journal article" date="2015" name="Antonie Van Leeuwenhoek">
        <title>Pseudooceanicola atlanticus gen. nov. sp. nov., isolated from surface seawater of the Atlantic Ocean and reclassification of Oceanicola batsensis, Oceanicola marinus, Oceanicola nitratireducens, Oceanicola nanhaiensis, Oceanicola antarcticus and Oceanicola flagellatus, as Pseudooceanicola batsensis comb. nov., Pseudooceanicola marinus comb. nov., Pseudooceanicola nitratireducens comb. nov., Pseudooceanicola nanhaiensis comb. nov., Pseudooceanicola antarcticus comb. nov., and Pseudooceanicola flagellatus comb. nov.</title>
        <authorList>
            <person name="Lai Q."/>
            <person name="Li G."/>
            <person name="Liu X."/>
            <person name="Du Y."/>
            <person name="Sun F."/>
            <person name="Shao Z."/>
        </authorList>
    </citation>
    <scope>NUCLEOTIDE SEQUENCE [LARGE SCALE GENOMIC DNA]</scope>
    <source>
        <strain evidence="4 5">22II-s11g</strain>
    </source>
</reference>
<keyword evidence="5" id="KW-1185">Reference proteome</keyword>
<dbReference type="InterPro" id="IPR029063">
    <property type="entry name" value="SAM-dependent_MTases_sf"/>
</dbReference>
<dbReference type="eggNOG" id="COG2226">
    <property type="taxonomic scope" value="Bacteria"/>
</dbReference>
<dbReference type="InterPro" id="IPR050602">
    <property type="entry name" value="Malonyl-ACP_OMT"/>
</dbReference>
<dbReference type="EMBL" id="AQQX01000002">
    <property type="protein sequence ID" value="KGM49908.1"/>
    <property type="molecule type" value="Genomic_DNA"/>
</dbReference>
<comment type="caution">
    <text evidence="4">The sequence shown here is derived from an EMBL/GenBank/DDBJ whole genome shotgun (WGS) entry which is preliminary data.</text>
</comment>
<feature type="region of interest" description="Disordered" evidence="3">
    <location>
        <begin position="245"/>
        <end position="276"/>
    </location>
</feature>
<keyword evidence="1 4" id="KW-0489">Methyltransferase</keyword>
<evidence type="ECO:0000313" key="5">
    <source>
        <dbReference type="Proteomes" id="UP000030004"/>
    </source>
</evidence>
<proteinExistence type="predicted"/>
<dbReference type="AlphaFoldDB" id="A0A0A0EIJ5"/>
<evidence type="ECO:0000256" key="2">
    <source>
        <dbReference type="ARBA" id="ARBA00022679"/>
    </source>
</evidence>
<dbReference type="GO" id="GO:0032259">
    <property type="term" value="P:methylation"/>
    <property type="evidence" value="ECO:0007669"/>
    <property type="project" value="UniProtKB-KW"/>
</dbReference>
<dbReference type="PANTHER" id="PTHR13090:SF1">
    <property type="entry name" value="ARGININE-HYDROXYLASE NDUFAF5, MITOCHONDRIAL"/>
    <property type="match status" value="1"/>
</dbReference>
<dbReference type="Gene3D" id="3.40.50.150">
    <property type="entry name" value="Vaccinia Virus protein VP39"/>
    <property type="match status" value="1"/>
</dbReference>
<dbReference type="OrthoDB" id="9793723at2"/>
<protein>
    <submittedName>
        <fullName evidence="4">SAM-dependent methyltransferase</fullName>
    </submittedName>
</protein>
<dbReference type="RefSeq" id="WP_043747307.1">
    <property type="nucleotide sequence ID" value="NZ_AQQX01000002.1"/>
</dbReference>
<evidence type="ECO:0000313" key="4">
    <source>
        <dbReference type="EMBL" id="KGM49908.1"/>
    </source>
</evidence>
<dbReference type="GO" id="GO:0008168">
    <property type="term" value="F:methyltransferase activity"/>
    <property type="evidence" value="ECO:0007669"/>
    <property type="project" value="UniProtKB-KW"/>
</dbReference>
<dbReference type="PANTHER" id="PTHR13090">
    <property type="entry name" value="ARGININE-HYDROXYLASE NDUFAF5, MITOCHONDRIAL"/>
    <property type="match status" value="1"/>
</dbReference>
<accession>A0A0A0EIJ5</accession>
<dbReference type="STRING" id="1461694.ATO9_07845"/>
<evidence type="ECO:0000256" key="1">
    <source>
        <dbReference type="ARBA" id="ARBA00022603"/>
    </source>
</evidence>
<name>A0A0A0EIJ5_9RHOB</name>
<evidence type="ECO:0000256" key="3">
    <source>
        <dbReference type="SAM" id="MobiDB-lite"/>
    </source>
</evidence>
<sequence length="276" mass="30051">MTPNEPPRLTDRTALTRNRARVRKEALFLHDMAAEDVQDRLSMVNRSFTTPAIVTGHPDAWTGLPGLENARIVADEPVLDLTEASHDLVIHAMSLHWAGDPIGQIIQCRRALKPDGLFLAILPGGQSLNELRAALAQAESQVTGGLSPRVAPMAEIRDLGALLQRSGLALPVADGHPFTATYATPLHLMRELRAMGEANALDARLRRPTRREVLTRAAEIYVQAFGTEDGRVPATFELITLTGWAPDDSQPQPLRPGSAKSRLADALNAREVPLKD</sequence>
<dbReference type="Proteomes" id="UP000030004">
    <property type="component" value="Unassembled WGS sequence"/>
</dbReference>
<gene>
    <name evidence="4" type="ORF">ATO9_07845</name>
</gene>
<dbReference type="SUPFAM" id="SSF53335">
    <property type="entry name" value="S-adenosyl-L-methionine-dependent methyltransferases"/>
    <property type="match status" value="1"/>
</dbReference>